<evidence type="ECO:0000256" key="10">
    <source>
        <dbReference type="PROSITE-ProRule" id="PRU01240"/>
    </source>
</evidence>
<feature type="active site" description="Charge relay system" evidence="9 10">
    <location>
        <position position="146"/>
    </location>
</feature>
<keyword evidence="6 10" id="KW-0378">Hydrolase</keyword>
<evidence type="ECO:0000259" key="13">
    <source>
        <dbReference type="Pfam" id="PF02225"/>
    </source>
</evidence>
<dbReference type="OMA" id="YIASHAN"/>
<dbReference type="Gene3D" id="3.30.70.80">
    <property type="entry name" value="Peptidase S8 propeptide/proteinase inhibitor I9"/>
    <property type="match status" value="1"/>
</dbReference>
<dbReference type="GO" id="GO:0006508">
    <property type="term" value="P:proteolysis"/>
    <property type="evidence" value="ECO:0007669"/>
    <property type="project" value="UniProtKB-KW"/>
</dbReference>
<keyword evidence="4 10" id="KW-0645">Protease</keyword>
<feature type="domain" description="PA" evidence="13">
    <location>
        <begin position="379"/>
        <end position="462"/>
    </location>
</feature>
<dbReference type="PRINTS" id="PR00723">
    <property type="entry name" value="SUBTILISIN"/>
</dbReference>
<evidence type="ECO:0000313" key="17">
    <source>
        <dbReference type="Proteomes" id="UP000594263"/>
    </source>
</evidence>
<protein>
    <recommendedName>
        <fullName evidence="18">Subtilisin-like protease SBT1.7</fullName>
    </recommendedName>
</protein>
<feature type="active site" description="Charge relay system" evidence="9 10">
    <location>
        <position position="548"/>
    </location>
</feature>
<evidence type="ECO:0000256" key="4">
    <source>
        <dbReference type="ARBA" id="ARBA00022670"/>
    </source>
</evidence>
<dbReference type="Proteomes" id="UP000594263">
    <property type="component" value="Unplaced"/>
</dbReference>
<dbReference type="CDD" id="cd02120">
    <property type="entry name" value="PA_subtilisin_like"/>
    <property type="match status" value="1"/>
</dbReference>
<dbReference type="InterPro" id="IPR015500">
    <property type="entry name" value="Peptidase_S8_subtilisin-rel"/>
</dbReference>
<evidence type="ECO:0000256" key="1">
    <source>
        <dbReference type="ARBA" id="ARBA00004613"/>
    </source>
</evidence>
<evidence type="ECO:0000256" key="11">
    <source>
        <dbReference type="SAM" id="SignalP"/>
    </source>
</evidence>
<keyword evidence="17" id="KW-1185">Reference proteome</keyword>
<dbReference type="PROSITE" id="PS00138">
    <property type="entry name" value="SUBTILASE_SER"/>
    <property type="match status" value="1"/>
</dbReference>
<reference evidence="16" key="1">
    <citation type="submission" date="2021-01" db="UniProtKB">
        <authorList>
            <consortium name="EnsemblPlants"/>
        </authorList>
    </citation>
    <scope>IDENTIFICATION</scope>
</reference>
<feature type="signal peptide" evidence="11">
    <location>
        <begin position="1"/>
        <end position="26"/>
    </location>
</feature>
<dbReference type="FunFam" id="3.40.50.200:FF:000006">
    <property type="entry name" value="Subtilisin-like protease SBT1.5"/>
    <property type="match status" value="1"/>
</dbReference>
<evidence type="ECO:0000256" key="9">
    <source>
        <dbReference type="PIRSR" id="PIRSR615500-1"/>
    </source>
</evidence>
<dbReference type="InterPro" id="IPR037045">
    <property type="entry name" value="S8pro/Inhibitor_I9_sf"/>
</dbReference>
<dbReference type="Pfam" id="PF05922">
    <property type="entry name" value="Inhibitor_I9"/>
    <property type="match status" value="1"/>
</dbReference>
<feature type="chain" id="PRO_5029558382" description="Subtilisin-like protease SBT1.7" evidence="11">
    <location>
        <begin position="27"/>
        <end position="763"/>
    </location>
</feature>
<dbReference type="InterPro" id="IPR023828">
    <property type="entry name" value="Peptidase_S8_Ser-AS"/>
</dbReference>
<evidence type="ECO:0000259" key="15">
    <source>
        <dbReference type="Pfam" id="PF17766"/>
    </source>
</evidence>
<feature type="domain" description="Peptidase S8/S53" evidence="12">
    <location>
        <begin position="139"/>
        <end position="592"/>
    </location>
</feature>
<organism evidence="16 17">
    <name type="scientific">Kalanchoe fedtschenkoi</name>
    <name type="common">Lavender scallops</name>
    <name type="synonym">South American air plant</name>
    <dbReference type="NCBI Taxonomy" id="63787"/>
    <lineage>
        <taxon>Eukaryota</taxon>
        <taxon>Viridiplantae</taxon>
        <taxon>Streptophyta</taxon>
        <taxon>Embryophyta</taxon>
        <taxon>Tracheophyta</taxon>
        <taxon>Spermatophyta</taxon>
        <taxon>Magnoliopsida</taxon>
        <taxon>eudicotyledons</taxon>
        <taxon>Gunneridae</taxon>
        <taxon>Pentapetalae</taxon>
        <taxon>Saxifragales</taxon>
        <taxon>Crassulaceae</taxon>
        <taxon>Kalanchoe</taxon>
    </lineage>
</organism>
<evidence type="ECO:0000256" key="3">
    <source>
        <dbReference type="ARBA" id="ARBA00022525"/>
    </source>
</evidence>
<dbReference type="Gene3D" id="2.60.40.2310">
    <property type="match status" value="1"/>
</dbReference>
<keyword evidence="7 10" id="KW-0720">Serine protease</keyword>
<dbReference type="FunFam" id="3.50.30.30:FF:000005">
    <property type="entry name" value="subtilisin-like protease SBT1.5"/>
    <property type="match status" value="1"/>
</dbReference>
<dbReference type="PROSITE" id="PS51892">
    <property type="entry name" value="SUBTILASE"/>
    <property type="match status" value="1"/>
</dbReference>
<dbReference type="SUPFAM" id="SSF52743">
    <property type="entry name" value="Subtilisin-like"/>
    <property type="match status" value="1"/>
</dbReference>
<dbReference type="Pfam" id="PF00082">
    <property type="entry name" value="Peptidase_S8"/>
    <property type="match status" value="1"/>
</dbReference>
<accession>A0A7N0R9W8</accession>
<evidence type="ECO:0000256" key="8">
    <source>
        <dbReference type="ARBA" id="ARBA00023180"/>
    </source>
</evidence>
<evidence type="ECO:0000256" key="2">
    <source>
        <dbReference type="ARBA" id="ARBA00011073"/>
    </source>
</evidence>
<dbReference type="FunFam" id="3.30.70.80:FF:000003">
    <property type="entry name" value="Subtilisin-like protease SBT1.9"/>
    <property type="match status" value="1"/>
</dbReference>
<dbReference type="GO" id="GO:0005576">
    <property type="term" value="C:extracellular region"/>
    <property type="evidence" value="ECO:0007669"/>
    <property type="project" value="UniProtKB-SubCell"/>
</dbReference>
<dbReference type="InterPro" id="IPR003137">
    <property type="entry name" value="PA_domain"/>
</dbReference>
<dbReference type="PANTHER" id="PTHR10795">
    <property type="entry name" value="PROPROTEIN CONVERTASE SUBTILISIN/KEXIN"/>
    <property type="match status" value="1"/>
</dbReference>
<sequence>MLRGFDLALAVTVMLAVVCYENYALAETPNPVKKTYIVHTDAPSMPASFEDQSQWYDTCLKSVSESGASEMLYTYSEVMTGFSARLTEEEAELLKSQPGILSVEGEVVYQLQTTRTPQFLGLSSGGGGGAFAEPDSVSNLVIAVFDTGIWPESQSFDDAGLGPVPSAWKGACETGANFNSSSCNKKLVGARYFLKGYEAAAGQLNETLESRSPRDDNGHGTHTASTAAGAPVAGASLFGYAPGTARGMATKARIAAYKICWLRGCFGSDILSAIDTAVADGANILSLSIGGSSPDYPRDNVAIGAFQAAQRGIFVSCSAGNRGPARSTLSNIAPWMIAVAASTLDRDFPSYITLGNGEKYTGVSLSSGEPLSPTQLVPIVYGGSVRNGGDLCIPGSLNAELVRGKIVVCDRGLNSRVEKGQVVKDAGGVGMILTSTAVIGGEVSPEPHFLPSADVGQATGDLIKKYLSNSSNPTATIVSGGTKLGVQPSPVVAAFSSRGPNAISPKILKPDLTAPGVDILAAWTGSLGPSGLRSDTRRVSYNIISGTSMSCPHVSGIAALVKGAHPDWSPAAIRSALMTTAYTGYKNGAPIRDAATNARATPFAIGAGHVNPIPALNPGLVYNNTIQDYADFLCASGYTAAQIKIITRGDFVCQSGKTYRVEDLNYPSFSVPFPSNGTTVTYARTLTNVGNAATYTVSFSSETTAAKISVSPASLSFSSYNEVKIYTVTFTGSSQPSSTLSSGRITWSDGKHSVSSPVGFQWT</sequence>
<keyword evidence="5 11" id="KW-0732">Signal</keyword>
<comment type="subcellular location">
    <subcellularLocation>
        <location evidence="1">Secreted</location>
    </subcellularLocation>
</comment>
<evidence type="ECO:0008006" key="18">
    <source>
        <dbReference type="Google" id="ProtNLM"/>
    </source>
</evidence>
<dbReference type="GO" id="GO:0048731">
    <property type="term" value="P:system development"/>
    <property type="evidence" value="ECO:0007669"/>
    <property type="project" value="UniProtKB-ARBA"/>
</dbReference>
<dbReference type="Gene3D" id="3.50.30.30">
    <property type="match status" value="1"/>
</dbReference>
<name>A0A7N0R9W8_KALFE</name>
<keyword evidence="8" id="KW-0325">Glycoprotein</keyword>
<dbReference type="Gene3D" id="3.40.50.200">
    <property type="entry name" value="Peptidase S8/S53 domain"/>
    <property type="match status" value="1"/>
</dbReference>
<dbReference type="InterPro" id="IPR010259">
    <property type="entry name" value="S8pro/Inhibitor_I9"/>
</dbReference>
<dbReference type="InterPro" id="IPR034197">
    <property type="entry name" value="Peptidases_S8_3"/>
</dbReference>
<proteinExistence type="inferred from homology"/>
<feature type="domain" description="Inhibitor I9" evidence="14">
    <location>
        <begin position="35"/>
        <end position="112"/>
    </location>
</feature>
<evidence type="ECO:0000259" key="14">
    <source>
        <dbReference type="Pfam" id="PF05922"/>
    </source>
</evidence>
<dbReference type="InterPro" id="IPR041469">
    <property type="entry name" value="Subtilisin-like_FN3"/>
</dbReference>
<dbReference type="AlphaFoldDB" id="A0A7N0R9W8"/>
<dbReference type="InterPro" id="IPR000209">
    <property type="entry name" value="Peptidase_S8/S53_dom"/>
</dbReference>
<evidence type="ECO:0000313" key="16">
    <source>
        <dbReference type="EnsemblPlants" id="Kaladp0003s0121.1.v1.1.CDS.1"/>
    </source>
</evidence>
<dbReference type="GO" id="GO:0004252">
    <property type="term" value="F:serine-type endopeptidase activity"/>
    <property type="evidence" value="ECO:0007669"/>
    <property type="project" value="UniProtKB-UniRule"/>
</dbReference>
<evidence type="ECO:0000256" key="7">
    <source>
        <dbReference type="ARBA" id="ARBA00022825"/>
    </source>
</evidence>
<comment type="similarity">
    <text evidence="2 10">Belongs to the peptidase S8 family.</text>
</comment>
<feature type="domain" description="Subtilisin-like protease fibronectin type-III" evidence="15">
    <location>
        <begin position="663"/>
        <end position="758"/>
    </location>
</feature>
<keyword evidence="3" id="KW-0964">Secreted</keyword>
<dbReference type="EnsemblPlants" id="Kaladp0003s0121.1.v1.1">
    <property type="protein sequence ID" value="Kaladp0003s0121.1.v1.1.CDS.1"/>
    <property type="gene ID" value="Kaladp0003s0121.v1.1"/>
</dbReference>
<dbReference type="InterPro" id="IPR045051">
    <property type="entry name" value="SBT"/>
</dbReference>
<dbReference type="Pfam" id="PF02225">
    <property type="entry name" value="PA"/>
    <property type="match status" value="1"/>
</dbReference>
<evidence type="ECO:0000259" key="12">
    <source>
        <dbReference type="Pfam" id="PF00082"/>
    </source>
</evidence>
<dbReference type="InterPro" id="IPR036852">
    <property type="entry name" value="Peptidase_S8/S53_dom_sf"/>
</dbReference>
<evidence type="ECO:0000256" key="6">
    <source>
        <dbReference type="ARBA" id="ARBA00022801"/>
    </source>
</evidence>
<dbReference type="Pfam" id="PF17766">
    <property type="entry name" value="fn3_6"/>
    <property type="match status" value="1"/>
</dbReference>
<dbReference type="Gramene" id="Kaladp0003s0121.1.v1.1">
    <property type="protein sequence ID" value="Kaladp0003s0121.1.v1.1.CDS.1"/>
    <property type="gene ID" value="Kaladp0003s0121.v1.1"/>
</dbReference>
<feature type="active site" description="Charge relay system" evidence="9 10">
    <location>
        <position position="219"/>
    </location>
</feature>
<dbReference type="CDD" id="cd04852">
    <property type="entry name" value="Peptidases_S8_3"/>
    <property type="match status" value="1"/>
</dbReference>
<evidence type="ECO:0000256" key="5">
    <source>
        <dbReference type="ARBA" id="ARBA00022729"/>
    </source>
</evidence>